<dbReference type="InterPro" id="IPR036865">
    <property type="entry name" value="CRAL-TRIO_dom_sf"/>
</dbReference>
<feature type="domain" description="CRAL-TRIO" evidence="2">
    <location>
        <begin position="168"/>
        <end position="311"/>
    </location>
</feature>
<dbReference type="PROSITE" id="PS50191">
    <property type="entry name" value="CRAL_TRIO"/>
    <property type="match status" value="1"/>
</dbReference>
<dbReference type="Pfam" id="PF00650">
    <property type="entry name" value="CRAL_TRIO"/>
    <property type="match status" value="1"/>
</dbReference>
<dbReference type="SUPFAM" id="SSF52087">
    <property type="entry name" value="CRAL/TRIO domain"/>
    <property type="match status" value="1"/>
</dbReference>
<dbReference type="InterPro" id="IPR036273">
    <property type="entry name" value="CRAL/TRIO_N_dom_sf"/>
</dbReference>
<dbReference type="EMBL" id="JAECZO010000013">
    <property type="protein sequence ID" value="KAK7201249.1"/>
    <property type="molecule type" value="Genomic_DNA"/>
</dbReference>
<dbReference type="SMART" id="SM00516">
    <property type="entry name" value="SEC14"/>
    <property type="match status" value="1"/>
</dbReference>
<dbReference type="FunFam" id="3.40.525.10:FF:000030">
    <property type="entry name" value="CRAL/TRIO_-_N-terminal_domain/CRAL /TRIO_domain_containing_protein_-_putative"/>
    <property type="match status" value="1"/>
</dbReference>
<name>A0AAW0F5E0_9TRYP</name>
<comment type="caution">
    <text evidence="3">The sequence shown here is derived from an EMBL/GenBank/DDBJ whole genome shotgun (WGS) entry which is preliminary data.</text>
</comment>
<dbReference type="PANTHER" id="PTHR45824">
    <property type="entry name" value="GH16843P"/>
    <property type="match status" value="1"/>
</dbReference>
<reference evidence="3 4" key="1">
    <citation type="journal article" date="2021" name="MBio">
        <title>A New Model Trypanosomatid, Novymonas esmeraldas: Genomic Perception of Its 'Candidatus Pandoraea novymonadis' Endosymbiont.</title>
        <authorList>
            <person name="Zakharova A."/>
            <person name="Saura A."/>
            <person name="Butenko A."/>
            <person name="Podesvova L."/>
            <person name="Warmusova S."/>
            <person name="Kostygov A.Y."/>
            <person name="Nenarokova A."/>
            <person name="Lukes J."/>
            <person name="Opperdoes F.R."/>
            <person name="Yurchenko V."/>
        </authorList>
    </citation>
    <scope>NUCLEOTIDE SEQUENCE [LARGE SCALE GENOMIC DNA]</scope>
    <source>
        <strain evidence="3 4">E262AT.01</strain>
    </source>
</reference>
<sequence>MSSTKEASRSAHTAAAVSDHDGASSSSASSASSRTTVEADLKLPADCFLLPKQNEGFQIPYFLSSAEEVDKIRPPAVVKTWEQRHAELDETQQRRLADFRKMVADAPWYDEAKFDGWLCLRYLIARSYDLKKAFAMLENTVKWWKETGSETWHCETCLENSSNHMGQFIGWDLEYRPVMFMSMRWGQDRSNPLHHMVTAFNHMIRQMPVGVEKWVCVTDFETYSHLRDGKPSMGLTVIRAIQDHFPERLGKMVCINPPKLFSVLWKLLLPAIDPVTRSKVEFLWTEASPAVCEAFPRLFPPHLSAYLCDSYDRSKHDLPATPLVWRPRPEGYPTTYAEREQQLKAMKEKEKMDKKDAKKAAHETKHQEKEERRRERHERKQQQKKHH</sequence>
<gene>
    <name evidence="3" type="ORF">NESM_000186500</name>
</gene>
<dbReference type="SUPFAM" id="SSF46938">
    <property type="entry name" value="CRAL/TRIO N-terminal domain"/>
    <property type="match status" value="1"/>
</dbReference>
<feature type="region of interest" description="Disordered" evidence="1">
    <location>
        <begin position="1"/>
        <end position="31"/>
    </location>
</feature>
<keyword evidence="4" id="KW-1185">Reference proteome</keyword>
<dbReference type="GO" id="GO:0008526">
    <property type="term" value="F:phosphatidylinositol transfer activity"/>
    <property type="evidence" value="ECO:0007669"/>
    <property type="project" value="TreeGrafter"/>
</dbReference>
<feature type="compositionally biased region" description="Basic and acidic residues" evidence="1">
    <location>
        <begin position="337"/>
        <end position="381"/>
    </location>
</feature>
<dbReference type="InterPro" id="IPR011074">
    <property type="entry name" value="CRAL/TRIO_N_dom"/>
</dbReference>
<dbReference type="AlphaFoldDB" id="A0AAW0F5E0"/>
<evidence type="ECO:0000313" key="3">
    <source>
        <dbReference type="EMBL" id="KAK7201249.1"/>
    </source>
</evidence>
<dbReference type="PANTHER" id="PTHR45824:SF29">
    <property type="entry name" value="GH16843P"/>
    <property type="match status" value="1"/>
</dbReference>
<dbReference type="Proteomes" id="UP001430356">
    <property type="component" value="Unassembled WGS sequence"/>
</dbReference>
<accession>A0AAW0F5E0</accession>
<dbReference type="CDD" id="cd00170">
    <property type="entry name" value="SEC14"/>
    <property type="match status" value="1"/>
</dbReference>
<organism evidence="3 4">
    <name type="scientific">Novymonas esmeraldas</name>
    <dbReference type="NCBI Taxonomy" id="1808958"/>
    <lineage>
        <taxon>Eukaryota</taxon>
        <taxon>Discoba</taxon>
        <taxon>Euglenozoa</taxon>
        <taxon>Kinetoplastea</taxon>
        <taxon>Metakinetoplastina</taxon>
        <taxon>Trypanosomatida</taxon>
        <taxon>Trypanosomatidae</taxon>
        <taxon>Novymonas</taxon>
    </lineage>
</organism>
<proteinExistence type="predicted"/>
<dbReference type="Gene3D" id="3.40.525.10">
    <property type="entry name" value="CRAL-TRIO lipid binding domain"/>
    <property type="match status" value="1"/>
</dbReference>
<feature type="region of interest" description="Disordered" evidence="1">
    <location>
        <begin position="329"/>
        <end position="387"/>
    </location>
</feature>
<dbReference type="SMART" id="SM01100">
    <property type="entry name" value="CRAL_TRIO_N"/>
    <property type="match status" value="1"/>
</dbReference>
<dbReference type="InterPro" id="IPR001251">
    <property type="entry name" value="CRAL-TRIO_dom"/>
</dbReference>
<evidence type="ECO:0000259" key="2">
    <source>
        <dbReference type="PROSITE" id="PS50191"/>
    </source>
</evidence>
<dbReference type="InterPro" id="IPR052578">
    <property type="entry name" value="PI_Transfer_CRAL-TRIO"/>
</dbReference>
<evidence type="ECO:0000256" key="1">
    <source>
        <dbReference type="SAM" id="MobiDB-lite"/>
    </source>
</evidence>
<protein>
    <submittedName>
        <fullName evidence="3">CRAL/TRIO, N-terminal domain/CRAL/TRIO domain containing protein</fullName>
    </submittedName>
</protein>
<evidence type="ECO:0000313" key="4">
    <source>
        <dbReference type="Proteomes" id="UP001430356"/>
    </source>
</evidence>